<dbReference type="Gene3D" id="1.25.40.10">
    <property type="entry name" value="Tetratricopeptide repeat domain"/>
    <property type="match status" value="1"/>
</dbReference>
<evidence type="ECO:0000313" key="1">
    <source>
        <dbReference type="EMBL" id="QIY90670.1"/>
    </source>
</evidence>
<dbReference type="EMBL" id="CP050995">
    <property type="protein sequence ID" value="QIY90670.1"/>
    <property type="molecule type" value="Genomic_DNA"/>
</dbReference>
<dbReference type="InterPro" id="IPR011990">
    <property type="entry name" value="TPR-like_helical_dom_sf"/>
</dbReference>
<gene>
    <name evidence="1" type="ORF">FOB44_08305</name>
</gene>
<evidence type="ECO:0000313" key="2">
    <source>
        <dbReference type="Proteomes" id="UP000501570"/>
    </source>
</evidence>
<keyword evidence="2" id="KW-1185">Reference proteome</keyword>
<dbReference type="SUPFAM" id="SSF48452">
    <property type="entry name" value="TPR-like"/>
    <property type="match status" value="1"/>
</dbReference>
<organism evidence="1 2">
    <name type="scientific">Chryseobacterium gallinarum</name>
    <dbReference type="NCBI Taxonomy" id="1324352"/>
    <lineage>
        <taxon>Bacteria</taxon>
        <taxon>Pseudomonadati</taxon>
        <taxon>Bacteroidota</taxon>
        <taxon>Flavobacteriia</taxon>
        <taxon>Flavobacteriales</taxon>
        <taxon>Weeksellaceae</taxon>
        <taxon>Chryseobacterium group</taxon>
        <taxon>Chryseobacterium</taxon>
    </lineage>
</organism>
<dbReference type="Proteomes" id="UP000501570">
    <property type="component" value="Chromosome"/>
</dbReference>
<name>A0ABX6KQ13_CHRGL</name>
<accession>A0ABX6KQ13</accession>
<reference evidence="1 2" key="1">
    <citation type="submission" date="2019-09" db="EMBL/GenBank/DDBJ databases">
        <title>FDA dAtabase for Regulatory Grade micrObial Sequences (FDA-ARGOS): Supporting development and validation of Infectious Disease Dx tests.</title>
        <authorList>
            <person name="Sciortino C."/>
            <person name="Tallon L."/>
            <person name="Sadzewicz L."/>
            <person name="Vavikolanu K."/>
            <person name="Mehta A."/>
            <person name="Aluvathingal J."/>
            <person name="Nadendla S."/>
            <person name="Nandy P."/>
            <person name="Geyer C."/>
            <person name="Yan Y."/>
            <person name="Sichtig H."/>
        </authorList>
    </citation>
    <scope>NUCLEOTIDE SEQUENCE [LARGE SCALE GENOMIC DNA]</scope>
    <source>
        <strain evidence="1 2">FDAARGOS_636</strain>
    </source>
</reference>
<protein>
    <recommendedName>
        <fullName evidence="3">Tetratricopeptide repeat protein</fullName>
    </recommendedName>
</protein>
<evidence type="ECO:0008006" key="3">
    <source>
        <dbReference type="Google" id="ProtNLM"/>
    </source>
</evidence>
<sequence length="239" mass="28048">MMIKPFIFFIFFISHFVFSQDIVGIYSPVESKCKINLKINDDNTFTFSVGKVKKYKGFLKVSKESQITYLDFTDGISGMYANDTISIQNSGNSMNMYTHFKECNEMYMHFVKKKYFDNLYSLLSCQKKLSDYVVSYKLSDIEKMISEIPVRNNNVDKYNNLAYYLAQTKNGNQFAIIILKEIIQKYPHRTVAYLNLADSFWVAGDKEEASLNYKEYLSLMKAQKKDLNKIPRYVEERIK</sequence>
<proteinExistence type="predicted"/>